<feature type="region of interest" description="Disordered" evidence="5">
    <location>
        <begin position="374"/>
        <end position="413"/>
    </location>
</feature>
<dbReference type="Gene3D" id="3.30.470.160">
    <property type="entry name" value="Inositol polyphosphate kinase"/>
    <property type="match status" value="1"/>
</dbReference>
<dbReference type="AlphaFoldDB" id="A0A9Q8WB75"/>
<evidence type="ECO:0000256" key="5">
    <source>
        <dbReference type="SAM" id="MobiDB-lite"/>
    </source>
</evidence>
<dbReference type="GO" id="GO:0008440">
    <property type="term" value="F:inositol-1,4,5-trisphosphate 3-kinase activity"/>
    <property type="evidence" value="ECO:0007669"/>
    <property type="project" value="TreeGrafter"/>
</dbReference>
<dbReference type="RefSeq" id="XP_049138028.1">
    <property type="nucleotide sequence ID" value="XM_049296804.1"/>
</dbReference>
<gene>
    <name evidence="6" type="ORF">CLUP02_17900</name>
</gene>
<keyword evidence="3 4" id="KW-0418">Kinase</keyword>
<accession>A0A9Q8WB75</accession>
<proteinExistence type="inferred from homology"/>
<dbReference type="EC" id="2.7.-.-" evidence="4"/>
<dbReference type="KEGG" id="clup:CLUP02_17900"/>
<dbReference type="GO" id="GO:0000824">
    <property type="term" value="F:inositol-1,4,5,6-tetrakisphosphate 3-kinase activity"/>
    <property type="evidence" value="ECO:0007669"/>
    <property type="project" value="TreeGrafter"/>
</dbReference>
<protein>
    <recommendedName>
        <fullName evidence="4">Kinase</fullName>
        <ecNumber evidence="4">2.7.-.-</ecNumber>
    </recommendedName>
</protein>
<evidence type="ECO:0000256" key="2">
    <source>
        <dbReference type="ARBA" id="ARBA00022679"/>
    </source>
</evidence>
<evidence type="ECO:0000313" key="7">
    <source>
        <dbReference type="Proteomes" id="UP000830671"/>
    </source>
</evidence>
<dbReference type="SUPFAM" id="SSF56104">
    <property type="entry name" value="SAICAR synthase-like"/>
    <property type="match status" value="1"/>
</dbReference>
<dbReference type="GO" id="GO:0032958">
    <property type="term" value="P:inositol phosphate biosynthetic process"/>
    <property type="evidence" value="ECO:0007669"/>
    <property type="project" value="InterPro"/>
</dbReference>
<organism evidence="6 7">
    <name type="scientific">Colletotrichum lupini</name>
    <dbReference type="NCBI Taxonomy" id="145971"/>
    <lineage>
        <taxon>Eukaryota</taxon>
        <taxon>Fungi</taxon>
        <taxon>Dikarya</taxon>
        <taxon>Ascomycota</taxon>
        <taxon>Pezizomycotina</taxon>
        <taxon>Sordariomycetes</taxon>
        <taxon>Hypocreomycetidae</taxon>
        <taxon>Glomerellales</taxon>
        <taxon>Glomerellaceae</taxon>
        <taxon>Colletotrichum</taxon>
        <taxon>Colletotrichum acutatum species complex</taxon>
    </lineage>
</organism>
<dbReference type="Pfam" id="PF03770">
    <property type="entry name" value="IPK"/>
    <property type="match status" value="1"/>
</dbReference>
<keyword evidence="7" id="KW-1185">Reference proteome</keyword>
<dbReference type="Proteomes" id="UP000830671">
    <property type="component" value="Chromosome 10"/>
</dbReference>
<reference evidence="6" key="1">
    <citation type="journal article" date="2021" name="Mol. Plant Microbe Interact.">
        <title>Complete Genome Sequence of the Plant-Pathogenic Fungus Colletotrichum lupini.</title>
        <authorList>
            <person name="Baroncelli R."/>
            <person name="Pensec F."/>
            <person name="Da Lio D."/>
            <person name="Boufleur T."/>
            <person name="Vicente I."/>
            <person name="Sarrocco S."/>
            <person name="Picot A."/>
            <person name="Baraldi E."/>
            <person name="Sukno S."/>
            <person name="Thon M."/>
            <person name="Le Floch G."/>
        </authorList>
    </citation>
    <scope>NUCLEOTIDE SEQUENCE</scope>
    <source>
        <strain evidence="6">IMI 504893</strain>
    </source>
</reference>
<dbReference type="GO" id="GO:0005634">
    <property type="term" value="C:nucleus"/>
    <property type="evidence" value="ECO:0007669"/>
    <property type="project" value="TreeGrafter"/>
</dbReference>
<dbReference type="GeneID" id="73351814"/>
<comment type="similarity">
    <text evidence="1 4">Belongs to the inositol phosphokinase (IPK) family.</text>
</comment>
<evidence type="ECO:0000256" key="1">
    <source>
        <dbReference type="ARBA" id="ARBA00007374"/>
    </source>
</evidence>
<keyword evidence="2 4" id="KW-0808">Transferase</keyword>
<name>A0A9Q8WB75_9PEZI</name>
<evidence type="ECO:0000256" key="4">
    <source>
        <dbReference type="RuleBase" id="RU363090"/>
    </source>
</evidence>
<sequence>MPATSTVATSCLCLCSRTPLAKLDGSKQRSLPEKTSCPVPSATCTRQGFGGRGATIHCKKVPCAAESTLRFVGDTEIPFQSSKYEVPYGTTSQRLGGTYHFANGIFNLALAPKSIWLLLGCRRLPNTFTHSSCIRDYASFFLLPILSSNLVPLSPSSHTTLELDQLHFNLSPSPSSRHWTPGGSSLFKLAPPFASLAKPSRLPFTDIYQIERAREIESQEDAQRADIHQFATPRYGHPASHPLQNFPFTPTSTRQAHLGYPLGNRIAHRHSSTTTDPLSFFPTLPSASTMSKTKIPNLPDLSDLLDYDHTVAGHAGTMTTADGSMFIKPCTQAEIDFYQSAYSDPAHADFKEIMPDFWGTLSLVDPLELSSVEDGVPGPVASPEAKKELEASVTGQPPADSHQENGKWVQNKSKKIKTDQSVVLNNSGSGFASPNFLDVKLGVRLWADDAPAEKKRRFDDITSKTTHGPLGFRIAGMKVWRGSTMKSELDQNDYKVYDKDYGRTYVNTDNVVENFRKFIFNKAAGIDDDLARAVVTAFLHDLRNVERVLSSEESRMYSASLLFVFEGDGDKLREAIAQNNAVVDSIVAAEVKVEAEGEKPGRTTSRVDSGIELIEEDRVTIHVPDHGSLSDDDDDDDDVELPKVFTLKLIDFAHAQWTPGQGPDENALKGVRSLIKIFEEMEKEEGYRSSTFAAPPRKVLRAMIYEHGLLNDYNTQIQSSALWCEVEVAPEEDNRLASMITTLRYTIIIIITPGSEVCHYRVLTAGNPKVTSHQLWALHGTNAGRLHSSGIIKGFSWQYGTDLGIQPERFYSGDWGGIFESSPLQSIKIWVFLKSLVQRSDSSVANASDVRHPFVLVLFPSALAQ</sequence>
<dbReference type="InterPro" id="IPR005522">
    <property type="entry name" value="IPK"/>
</dbReference>
<dbReference type="PANTHER" id="PTHR12400:SF103">
    <property type="entry name" value="INOSITOL POLYPHOSPHATE MULTIKINASE"/>
    <property type="match status" value="1"/>
</dbReference>
<evidence type="ECO:0000313" key="6">
    <source>
        <dbReference type="EMBL" id="UQC76387.1"/>
    </source>
</evidence>
<dbReference type="GO" id="GO:0005737">
    <property type="term" value="C:cytoplasm"/>
    <property type="evidence" value="ECO:0007669"/>
    <property type="project" value="TreeGrafter"/>
</dbReference>
<dbReference type="EMBL" id="CP019472">
    <property type="protein sequence ID" value="UQC76387.1"/>
    <property type="molecule type" value="Genomic_DNA"/>
</dbReference>
<dbReference type="GO" id="GO:0046854">
    <property type="term" value="P:phosphatidylinositol phosphate biosynthetic process"/>
    <property type="evidence" value="ECO:0007669"/>
    <property type="project" value="TreeGrafter"/>
</dbReference>
<evidence type="ECO:0000256" key="3">
    <source>
        <dbReference type="ARBA" id="ARBA00022777"/>
    </source>
</evidence>
<dbReference type="PANTHER" id="PTHR12400">
    <property type="entry name" value="INOSITOL POLYPHOSPHATE KINASE"/>
    <property type="match status" value="1"/>
</dbReference>
<dbReference type="InterPro" id="IPR038286">
    <property type="entry name" value="IPK_sf"/>
</dbReference>